<dbReference type="SMART" id="SM01083">
    <property type="entry name" value="Cir_N"/>
    <property type="match status" value="1"/>
</dbReference>
<dbReference type="AlphaFoldDB" id="A0A1L0G3C6"/>
<sequence>MPGDLNLKKSWNPALVKNQKKVWEREQDALKEYQQIKQRRKEIEQEREKEELIRLQYGNDPDNVPTKQKLELNKLGWMYTDVPKKDDEVNESGFREVEEDFLLNKDDVEQLLKGGKVVKKNTTSRFDQVSTVGSKRPAASLIDDPLLMIKREQVKRRTESSRDDKERARDDRHRNDRGLTNRERSPSRRSSDDGDRHRLSKSTHGHSSRSGHSNRSSHSSKSSRSHSGSHSSSHSRSKDHDRNRSSHRSSSSRHKSKDSESSKPETMTT</sequence>
<evidence type="ECO:0000256" key="6">
    <source>
        <dbReference type="ARBA" id="ARBA00023054"/>
    </source>
</evidence>
<evidence type="ECO:0000256" key="3">
    <source>
        <dbReference type="ARBA" id="ARBA00020646"/>
    </source>
</evidence>
<reference evidence="12 13" key="1">
    <citation type="submission" date="2016-10" db="EMBL/GenBank/DDBJ databases">
        <authorList>
            <person name="de Groot N.N."/>
        </authorList>
    </citation>
    <scope>NUCLEOTIDE SEQUENCE [LARGE SCALE GENOMIC DNA]</scope>
    <source>
        <strain evidence="12 13">PYCC 4715</strain>
    </source>
</reference>
<evidence type="ECO:0000256" key="7">
    <source>
        <dbReference type="ARBA" id="ARBA00023187"/>
    </source>
</evidence>
<feature type="coiled-coil region" evidence="9">
    <location>
        <begin position="26"/>
        <end position="53"/>
    </location>
</feature>
<keyword evidence="5" id="KW-0747">Spliceosome</keyword>
<dbReference type="Pfam" id="PF10197">
    <property type="entry name" value="Cir_N"/>
    <property type="match status" value="1"/>
</dbReference>
<evidence type="ECO:0000256" key="8">
    <source>
        <dbReference type="ARBA" id="ARBA00023242"/>
    </source>
</evidence>
<comment type="subcellular location">
    <subcellularLocation>
        <location evidence="1">Nucleus</location>
    </subcellularLocation>
</comment>
<dbReference type="EMBL" id="LT635765">
    <property type="protein sequence ID" value="SGZ51125.1"/>
    <property type="molecule type" value="Genomic_DNA"/>
</dbReference>
<dbReference type="GO" id="GO:0006397">
    <property type="term" value="P:mRNA processing"/>
    <property type="evidence" value="ECO:0007669"/>
    <property type="project" value="UniProtKB-KW"/>
</dbReference>
<dbReference type="InterPro" id="IPR019339">
    <property type="entry name" value="CIR_N_dom"/>
</dbReference>
<keyword evidence="6 9" id="KW-0175">Coiled coil</keyword>
<evidence type="ECO:0000313" key="12">
    <source>
        <dbReference type="EMBL" id="SGZ51125.1"/>
    </source>
</evidence>
<comment type="similarity">
    <text evidence="2">Belongs to the CWC25 family.</text>
</comment>
<dbReference type="Proteomes" id="UP000182259">
    <property type="component" value="Chromosome II"/>
</dbReference>
<dbReference type="Pfam" id="PF12542">
    <property type="entry name" value="CWC25"/>
    <property type="match status" value="1"/>
</dbReference>
<evidence type="ECO:0000259" key="11">
    <source>
        <dbReference type="SMART" id="SM01083"/>
    </source>
</evidence>
<feature type="domain" description="CBF1-interacting co-repressor CIR N-terminal" evidence="11">
    <location>
        <begin position="10"/>
        <end position="46"/>
    </location>
</feature>
<feature type="compositionally biased region" description="Basic residues" evidence="10">
    <location>
        <begin position="198"/>
        <end position="209"/>
    </location>
</feature>
<dbReference type="GO" id="GO:0008380">
    <property type="term" value="P:RNA splicing"/>
    <property type="evidence" value="ECO:0007669"/>
    <property type="project" value="UniProtKB-KW"/>
</dbReference>
<evidence type="ECO:0000256" key="10">
    <source>
        <dbReference type="SAM" id="MobiDB-lite"/>
    </source>
</evidence>
<keyword evidence="8" id="KW-0539">Nucleus</keyword>
<feature type="region of interest" description="Disordered" evidence="10">
    <location>
        <begin position="126"/>
        <end position="269"/>
    </location>
</feature>
<name>A0A1L0G3C6_9ASCO</name>
<evidence type="ECO:0000256" key="9">
    <source>
        <dbReference type="SAM" id="Coils"/>
    </source>
</evidence>
<evidence type="ECO:0000256" key="4">
    <source>
        <dbReference type="ARBA" id="ARBA00022664"/>
    </source>
</evidence>
<feature type="compositionally biased region" description="Basic and acidic residues" evidence="10">
    <location>
        <begin position="149"/>
        <end position="197"/>
    </location>
</feature>
<gene>
    <name evidence="12" type="ORF">SAMEA4029009_CIC11G00000000138</name>
</gene>
<feature type="compositionally biased region" description="Basic residues" evidence="10">
    <location>
        <begin position="245"/>
        <end position="256"/>
    </location>
</feature>
<proteinExistence type="inferred from homology"/>
<evidence type="ECO:0000313" key="13">
    <source>
        <dbReference type="Proteomes" id="UP000182259"/>
    </source>
</evidence>
<evidence type="ECO:0000256" key="5">
    <source>
        <dbReference type="ARBA" id="ARBA00022728"/>
    </source>
</evidence>
<dbReference type="InterPro" id="IPR022209">
    <property type="entry name" value="CWC25"/>
</dbReference>
<keyword evidence="4" id="KW-0507">mRNA processing</keyword>
<keyword evidence="7" id="KW-0508">mRNA splicing</keyword>
<dbReference type="GO" id="GO:0005681">
    <property type="term" value="C:spliceosomal complex"/>
    <property type="evidence" value="ECO:0007669"/>
    <property type="project" value="UniProtKB-KW"/>
</dbReference>
<protein>
    <recommendedName>
        <fullName evidence="3">Pre-mRNA-splicing factor CWC25</fullName>
    </recommendedName>
</protein>
<feature type="compositionally biased region" description="Low complexity" evidence="10">
    <location>
        <begin position="210"/>
        <end position="234"/>
    </location>
</feature>
<accession>A0A1L0G3C6</accession>
<evidence type="ECO:0000256" key="2">
    <source>
        <dbReference type="ARBA" id="ARBA00006695"/>
    </source>
</evidence>
<evidence type="ECO:0000256" key="1">
    <source>
        <dbReference type="ARBA" id="ARBA00004123"/>
    </source>
</evidence>
<organism evidence="12 13">
    <name type="scientific">Sungouiella intermedia</name>
    <dbReference type="NCBI Taxonomy" id="45354"/>
    <lineage>
        <taxon>Eukaryota</taxon>
        <taxon>Fungi</taxon>
        <taxon>Dikarya</taxon>
        <taxon>Ascomycota</taxon>
        <taxon>Saccharomycotina</taxon>
        <taxon>Pichiomycetes</taxon>
        <taxon>Metschnikowiaceae</taxon>
        <taxon>Sungouiella</taxon>
    </lineage>
</organism>